<evidence type="ECO:0000313" key="3">
    <source>
        <dbReference type="Proteomes" id="UP000628710"/>
    </source>
</evidence>
<gene>
    <name evidence="2" type="ORF">I8J31_00130</name>
</gene>
<dbReference type="Proteomes" id="UP000628710">
    <property type="component" value="Unassembled WGS sequence"/>
</dbReference>
<dbReference type="EMBL" id="JAEMNX010000001">
    <property type="protein sequence ID" value="MBJ7536075.1"/>
    <property type="molecule type" value="Genomic_DNA"/>
</dbReference>
<keyword evidence="1" id="KW-0560">Oxidoreductase</keyword>
<organism evidence="2 3">
    <name type="scientific">Marinomonas transparens</name>
    <dbReference type="NCBI Taxonomy" id="2795388"/>
    <lineage>
        <taxon>Bacteria</taxon>
        <taxon>Pseudomonadati</taxon>
        <taxon>Pseudomonadota</taxon>
        <taxon>Gammaproteobacteria</taxon>
        <taxon>Oceanospirillales</taxon>
        <taxon>Oceanospirillaceae</taxon>
        <taxon>Marinomonas</taxon>
    </lineage>
</organism>
<comment type="caution">
    <text evidence="2">The sequence shown here is derived from an EMBL/GenBank/DDBJ whole genome shotgun (WGS) entry which is preliminary data.</text>
</comment>
<reference evidence="2" key="1">
    <citation type="submission" date="2020-12" db="EMBL/GenBank/DDBJ databases">
        <title>Marinomonas arctica sp. nov., a psychrotolerant bacterium isolated from the Arctic.</title>
        <authorList>
            <person name="Zhang Y."/>
        </authorList>
    </citation>
    <scope>NUCLEOTIDE SEQUENCE</scope>
    <source>
        <strain evidence="2">C1424</strain>
    </source>
</reference>
<sequence>MPTDSRFNRQPIRESEAIQVSINGKKVMVQPNDSVAAAILLSGVDVNRKTPVSGKKRAPYCMMGVCFDCLVRVNGEENIQGCMVKVEANMDIQTQDGTRQAIK</sequence>
<keyword evidence="3" id="KW-1185">Reference proteome</keyword>
<evidence type="ECO:0000313" key="2">
    <source>
        <dbReference type="EMBL" id="MBJ7536075.1"/>
    </source>
</evidence>
<accession>A0A934JRH0</accession>
<evidence type="ECO:0000256" key="1">
    <source>
        <dbReference type="ARBA" id="ARBA00023002"/>
    </source>
</evidence>
<dbReference type="AlphaFoldDB" id="A0A934JRH0"/>
<dbReference type="RefSeq" id="WP_199466161.1">
    <property type="nucleotide sequence ID" value="NZ_JAEMNX010000001.1"/>
</dbReference>
<dbReference type="GO" id="GO:0016491">
    <property type="term" value="F:oxidoreductase activity"/>
    <property type="evidence" value="ECO:0007669"/>
    <property type="project" value="UniProtKB-KW"/>
</dbReference>
<dbReference type="InterPro" id="IPR042204">
    <property type="entry name" value="2Fe-2S-bd_N"/>
</dbReference>
<dbReference type="SUPFAM" id="SSF54292">
    <property type="entry name" value="2Fe-2S ferredoxin-like"/>
    <property type="match status" value="1"/>
</dbReference>
<protein>
    <submittedName>
        <fullName evidence="2">(2Fe-2S)-binding protein</fullName>
    </submittedName>
</protein>
<dbReference type="Gene3D" id="3.10.20.440">
    <property type="entry name" value="2Fe-2S iron-sulphur cluster binding domain, sarcosine oxidase, alpha subunit, N-terminal domain"/>
    <property type="match status" value="1"/>
</dbReference>
<proteinExistence type="predicted"/>
<name>A0A934JRH0_9GAMM</name>
<dbReference type="InterPro" id="IPR036010">
    <property type="entry name" value="2Fe-2S_ferredoxin-like_sf"/>
</dbReference>
<dbReference type="GO" id="GO:0051536">
    <property type="term" value="F:iron-sulfur cluster binding"/>
    <property type="evidence" value="ECO:0007669"/>
    <property type="project" value="InterPro"/>
</dbReference>
<dbReference type="Pfam" id="PF13510">
    <property type="entry name" value="Fer2_4"/>
    <property type="match status" value="1"/>
</dbReference>